<dbReference type="RefSeq" id="WP_201690704.1">
    <property type="nucleotide sequence ID" value="NZ_JAEQND010000008.1"/>
</dbReference>
<dbReference type="PANTHER" id="PTHR10422">
    <property type="entry name" value="CYTOCHROME C OXIDASE SUBUNIT 1"/>
    <property type="match status" value="1"/>
</dbReference>
<keyword evidence="2" id="KW-0812">Transmembrane</keyword>
<feature type="transmembrane region" description="Helical" evidence="2">
    <location>
        <begin position="327"/>
        <end position="347"/>
    </location>
</feature>
<feature type="transmembrane region" description="Helical" evidence="2">
    <location>
        <begin position="491"/>
        <end position="514"/>
    </location>
</feature>
<protein>
    <submittedName>
        <fullName evidence="4">Cbb3-type cytochrome c oxidase subunit I</fullName>
    </submittedName>
</protein>
<feature type="transmembrane region" description="Helical" evidence="2">
    <location>
        <begin position="57"/>
        <end position="78"/>
    </location>
</feature>
<feature type="transmembrane region" description="Helical" evidence="2">
    <location>
        <begin position="209"/>
        <end position="233"/>
    </location>
</feature>
<feature type="transmembrane region" description="Helical" evidence="2">
    <location>
        <begin position="172"/>
        <end position="197"/>
    </location>
</feature>
<feature type="transmembrane region" description="Helical" evidence="2">
    <location>
        <begin position="407"/>
        <end position="425"/>
    </location>
</feature>
<evidence type="ECO:0000259" key="3">
    <source>
        <dbReference type="PROSITE" id="PS50855"/>
    </source>
</evidence>
<proteinExistence type="predicted"/>
<sequence>MFLARRLVLAHFWVAFIGFAAALLLGEWQMAVRSPLAGWISNPELYYRSVTAHGTVMAYVLPTLVAMGFGYAITELALGRPLLGVRWAWAGFWLVVAGTVMAATPVALGLASVLYTFYPPMVGNVFYYLGVVLVVVGSWIWVGLTSWNLHRWKKDHPGAVVPLAMFGNATGAYLWAWTSVGAASEILLLILPAAFGWKDTIDAGLARVLFSWTLHAIVYFWLMPAYIAFYTIIPRAIGGRLYSDTMGRVAFALFLVFSMPIGIHHLFADPQVGAGFKFLHAVFTAMVSVPTLLTVFTICASVEIAARLRGGRGAFGWVKALPWGNPYMLAVAYAFVMLGFGGAGGIVNMSYQLNETIHNTQWVTGHFHLIFAGAIVIMYFVVAYDLWPHLTGCAPLSTRLMNWQLTLWFVGMMVTTLPWHFTGLLGMPRRMAYFDYSHPELHPQAITVTISSIGGLLLVAGGLLFIWILATARRRGAAQPAPYTFSLPVHAGPVPAALNGFALWIALMVGLTVVNYGYPIVQLALLPQTSVPVVLIGGPR</sequence>
<keyword evidence="2" id="KW-0472">Membrane</keyword>
<feature type="transmembrane region" description="Helical" evidence="2">
    <location>
        <begin position="367"/>
        <end position="387"/>
    </location>
</feature>
<keyword evidence="5" id="KW-1185">Reference proteome</keyword>
<evidence type="ECO:0000256" key="1">
    <source>
        <dbReference type="ARBA" id="ARBA00022660"/>
    </source>
</evidence>
<dbReference type="EMBL" id="JAEQND010000008">
    <property type="protein sequence ID" value="MBL0426523.1"/>
    <property type="molecule type" value="Genomic_DNA"/>
</dbReference>
<dbReference type="PROSITE" id="PS50855">
    <property type="entry name" value="COX1"/>
    <property type="match status" value="1"/>
</dbReference>
<dbReference type="Proteomes" id="UP000622707">
    <property type="component" value="Unassembled WGS sequence"/>
</dbReference>
<feature type="domain" description="Cytochrome oxidase subunit I profile" evidence="3">
    <location>
        <begin position="1"/>
        <end position="509"/>
    </location>
</feature>
<feature type="transmembrane region" description="Helical" evidence="2">
    <location>
        <begin position="245"/>
        <end position="267"/>
    </location>
</feature>
<dbReference type="PRINTS" id="PR01165">
    <property type="entry name" value="CYCOXIDASEI"/>
</dbReference>
<accession>A0ABS1JQL0</accession>
<dbReference type="Gene3D" id="1.20.210.10">
    <property type="entry name" value="Cytochrome c oxidase-like, subunit I domain"/>
    <property type="match status" value="1"/>
</dbReference>
<feature type="transmembrane region" description="Helical" evidence="2">
    <location>
        <begin position="125"/>
        <end position="144"/>
    </location>
</feature>
<dbReference type="PANTHER" id="PTHR10422:SF40">
    <property type="entry name" value="CYTOCHROME C OXIDASE SUBUNIT I"/>
    <property type="match status" value="1"/>
</dbReference>
<keyword evidence="1" id="KW-0679">Respiratory chain</keyword>
<keyword evidence="1" id="KW-0249">Electron transport</keyword>
<evidence type="ECO:0000313" key="5">
    <source>
        <dbReference type="Proteomes" id="UP000622707"/>
    </source>
</evidence>
<dbReference type="InterPro" id="IPR036927">
    <property type="entry name" value="Cyt_c_oxase-like_su1_sf"/>
</dbReference>
<feature type="transmembrane region" description="Helical" evidence="2">
    <location>
        <begin position="279"/>
        <end position="306"/>
    </location>
</feature>
<dbReference type="Pfam" id="PF00115">
    <property type="entry name" value="COX1"/>
    <property type="match status" value="1"/>
</dbReference>
<dbReference type="InterPro" id="IPR023616">
    <property type="entry name" value="Cyt_c_oxase-like_su1_dom"/>
</dbReference>
<feature type="transmembrane region" description="Helical" evidence="2">
    <location>
        <begin position="445"/>
        <end position="470"/>
    </location>
</feature>
<dbReference type="SUPFAM" id="SSF81442">
    <property type="entry name" value="Cytochrome c oxidase subunit I-like"/>
    <property type="match status" value="1"/>
</dbReference>
<comment type="caution">
    <text evidence="4">The sequence shown here is derived from an EMBL/GenBank/DDBJ whole genome shotgun (WGS) entry which is preliminary data.</text>
</comment>
<name>A0ABS1JQL0_9BURK</name>
<dbReference type="InterPro" id="IPR000883">
    <property type="entry name" value="Cyt_C_Oxase_1"/>
</dbReference>
<gene>
    <name evidence="4" type="ORF">JI746_15520</name>
</gene>
<feature type="transmembrane region" description="Helical" evidence="2">
    <location>
        <begin position="90"/>
        <end position="113"/>
    </location>
</feature>
<evidence type="ECO:0000256" key="2">
    <source>
        <dbReference type="SAM" id="Phobius"/>
    </source>
</evidence>
<keyword evidence="2" id="KW-1133">Transmembrane helix</keyword>
<evidence type="ECO:0000313" key="4">
    <source>
        <dbReference type="EMBL" id="MBL0426523.1"/>
    </source>
</evidence>
<keyword evidence="1" id="KW-0813">Transport</keyword>
<organism evidence="4 5">
    <name type="scientific">Ramlibacter alkalitolerans</name>
    <dbReference type="NCBI Taxonomy" id="2039631"/>
    <lineage>
        <taxon>Bacteria</taxon>
        <taxon>Pseudomonadati</taxon>
        <taxon>Pseudomonadota</taxon>
        <taxon>Betaproteobacteria</taxon>
        <taxon>Burkholderiales</taxon>
        <taxon>Comamonadaceae</taxon>
        <taxon>Ramlibacter</taxon>
    </lineage>
</organism>
<reference evidence="4 5" key="1">
    <citation type="journal article" date="2017" name="Int. J. Syst. Evol. Microbiol.">
        <title>Ramlibacter alkalitolerans sp. nov., alkali-tolerant bacterium isolated from soil of ginseng.</title>
        <authorList>
            <person name="Lee D.H."/>
            <person name="Cha C.J."/>
        </authorList>
    </citation>
    <scope>NUCLEOTIDE SEQUENCE [LARGE SCALE GENOMIC DNA]</scope>
    <source>
        <strain evidence="4 5">KACC 19305</strain>
    </source>
</reference>